<keyword evidence="6" id="KW-0325">Glycoprotein</keyword>
<dbReference type="InterPro" id="IPR020846">
    <property type="entry name" value="MFS_dom"/>
</dbReference>
<feature type="transmembrane region" description="Helical" evidence="8">
    <location>
        <begin position="207"/>
        <end position="229"/>
    </location>
</feature>
<dbReference type="GO" id="GO:0005886">
    <property type="term" value="C:plasma membrane"/>
    <property type="evidence" value="ECO:0007669"/>
    <property type="project" value="TreeGrafter"/>
</dbReference>
<dbReference type="PANTHER" id="PTHR23501:SF187">
    <property type="entry name" value="MAJOR FACILITATOR SUPERFAMILY (MFS) PROFILE DOMAIN-CONTAINING PROTEIN"/>
    <property type="match status" value="1"/>
</dbReference>
<proteinExistence type="predicted"/>
<feature type="transmembrane region" description="Helical" evidence="8">
    <location>
        <begin position="449"/>
        <end position="468"/>
    </location>
</feature>
<dbReference type="InterPro" id="IPR011701">
    <property type="entry name" value="MFS"/>
</dbReference>
<dbReference type="PRINTS" id="PR01036">
    <property type="entry name" value="TCRTETB"/>
</dbReference>
<organism evidence="10 11">
    <name type="scientific">Aaosphaeria arxii CBS 175.79</name>
    <dbReference type="NCBI Taxonomy" id="1450172"/>
    <lineage>
        <taxon>Eukaryota</taxon>
        <taxon>Fungi</taxon>
        <taxon>Dikarya</taxon>
        <taxon>Ascomycota</taxon>
        <taxon>Pezizomycotina</taxon>
        <taxon>Dothideomycetes</taxon>
        <taxon>Pleosporomycetidae</taxon>
        <taxon>Pleosporales</taxon>
        <taxon>Pleosporales incertae sedis</taxon>
        <taxon>Aaosphaeria</taxon>
    </lineage>
</organism>
<name>A0A6A5XN77_9PLEO</name>
<feature type="compositionally biased region" description="Basic and acidic residues" evidence="7">
    <location>
        <begin position="563"/>
        <end position="586"/>
    </location>
</feature>
<feature type="domain" description="Major facilitator superfamily (MFS) profile" evidence="9">
    <location>
        <begin position="56"/>
        <end position="549"/>
    </location>
</feature>
<comment type="subcellular location">
    <subcellularLocation>
        <location evidence="1">Membrane</location>
        <topology evidence="1">Multi-pass membrane protein</topology>
    </subcellularLocation>
</comment>
<keyword evidence="11" id="KW-1185">Reference proteome</keyword>
<reference evidence="10" key="1">
    <citation type="journal article" date="2020" name="Stud. Mycol.">
        <title>101 Dothideomycetes genomes: a test case for predicting lifestyles and emergence of pathogens.</title>
        <authorList>
            <person name="Haridas S."/>
            <person name="Albert R."/>
            <person name="Binder M."/>
            <person name="Bloem J."/>
            <person name="Labutti K."/>
            <person name="Salamov A."/>
            <person name="Andreopoulos B."/>
            <person name="Baker S."/>
            <person name="Barry K."/>
            <person name="Bills G."/>
            <person name="Bluhm B."/>
            <person name="Cannon C."/>
            <person name="Castanera R."/>
            <person name="Culley D."/>
            <person name="Daum C."/>
            <person name="Ezra D."/>
            <person name="Gonzalez J."/>
            <person name="Henrissat B."/>
            <person name="Kuo A."/>
            <person name="Liang C."/>
            <person name="Lipzen A."/>
            <person name="Lutzoni F."/>
            <person name="Magnuson J."/>
            <person name="Mondo S."/>
            <person name="Nolan M."/>
            <person name="Ohm R."/>
            <person name="Pangilinan J."/>
            <person name="Park H.-J."/>
            <person name="Ramirez L."/>
            <person name="Alfaro M."/>
            <person name="Sun H."/>
            <person name="Tritt A."/>
            <person name="Yoshinaga Y."/>
            <person name="Zwiers L.-H."/>
            <person name="Turgeon B."/>
            <person name="Goodwin S."/>
            <person name="Spatafora J."/>
            <person name="Crous P."/>
            <person name="Grigoriev I."/>
        </authorList>
    </citation>
    <scope>NUCLEOTIDE SEQUENCE</scope>
    <source>
        <strain evidence="10">CBS 175.79</strain>
    </source>
</reference>
<keyword evidence="4 8" id="KW-1133">Transmembrane helix</keyword>
<gene>
    <name evidence="10" type="ORF">BU24DRAFT_423320</name>
</gene>
<evidence type="ECO:0000256" key="5">
    <source>
        <dbReference type="ARBA" id="ARBA00023136"/>
    </source>
</evidence>
<feature type="transmembrane region" description="Helical" evidence="8">
    <location>
        <begin position="51"/>
        <end position="78"/>
    </location>
</feature>
<dbReference type="OrthoDB" id="10021397at2759"/>
<dbReference type="AlphaFoldDB" id="A0A6A5XN77"/>
<feature type="transmembrane region" description="Helical" evidence="8">
    <location>
        <begin position="241"/>
        <end position="264"/>
    </location>
</feature>
<evidence type="ECO:0000313" key="11">
    <source>
        <dbReference type="Proteomes" id="UP000799778"/>
    </source>
</evidence>
<dbReference type="InterPro" id="IPR036259">
    <property type="entry name" value="MFS_trans_sf"/>
</dbReference>
<feature type="transmembrane region" description="Helical" evidence="8">
    <location>
        <begin position="276"/>
        <end position="296"/>
    </location>
</feature>
<keyword evidence="3 8" id="KW-0812">Transmembrane</keyword>
<evidence type="ECO:0000256" key="1">
    <source>
        <dbReference type="ARBA" id="ARBA00004141"/>
    </source>
</evidence>
<dbReference type="EMBL" id="ML978070">
    <property type="protein sequence ID" value="KAF2014339.1"/>
    <property type="molecule type" value="Genomic_DNA"/>
</dbReference>
<keyword evidence="5 8" id="KW-0472">Membrane</keyword>
<feature type="transmembrane region" description="Helical" evidence="8">
    <location>
        <begin position="317"/>
        <end position="337"/>
    </location>
</feature>
<dbReference type="RefSeq" id="XP_033382678.1">
    <property type="nucleotide sequence ID" value="XM_033528215.1"/>
</dbReference>
<dbReference type="PANTHER" id="PTHR23501">
    <property type="entry name" value="MAJOR FACILITATOR SUPERFAMILY"/>
    <property type="match status" value="1"/>
</dbReference>
<dbReference type="GO" id="GO:0022857">
    <property type="term" value="F:transmembrane transporter activity"/>
    <property type="evidence" value="ECO:0007669"/>
    <property type="project" value="InterPro"/>
</dbReference>
<evidence type="ECO:0000313" key="10">
    <source>
        <dbReference type="EMBL" id="KAF2014339.1"/>
    </source>
</evidence>
<evidence type="ECO:0000256" key="3">
    <source>
        <dbReference type="ARBA" id="ARBA00022692"/>
    </source>
</evidence>
<feature type="transmembrane region" description="Helical" evidence="8">
    <location>
        <begin position="414"/>
        <end position="437"/>
    </location>
</feature>
<sequence length="586" mass="63348">MATAVDTGPEKSNSKEQILPSIAATNADADSPITALPVGPQNASPTPKKSWAFKVTILSLCLVSLVVTLDATSIAIALPKIANELKTSEYVWMANCFVLSQTVVQPPCAQLCNIFGRRWPMILSLTLFAIGSGIAGGARNVGALIAGRTIQGAGSGGLNLLSELIICDLVPLRERSKYFGMVLSVGALGTILGPPIGGVIAQRDWRWIFYLNVPVAGLVILVMFFFLRLKHVREPSIRRALLRIDWIGSFLFIGATSSFLFGLISGGTSPQYAWSSFRVIVPIVLGIVGWIVFYIFETSRFCLEPSVPSHLFRTRNSSAGFYITFTSSMLMVWVAYFWPVYFQSLHSASTQQAGTNILPYVAFLIPVSVVAGVALTRFGQYLPFHFAGFALCALGLGLNTLLTQHTNTATWATFQAINGIGLAMLFPSILPAILAALPESSAATATGFFSFLRSFGLVWGITIPALIFNNEFDRLAAQRIDDPVLRAKLANGNAYESVGAETSLVKGLEEGSREQVVDVYTRALRMVWIVAVAFAVSGFLSVFVERNIPLRTSLDTEFGLDEGGGKETADVVREKKSEGRTNDSLA</sequence>
<evidence type="ECO:0000256" key="8">
    <source>
        <dbReference type="SAM" id="Phobius"/>
    </source>
</evidence>
<dbReference type="Proteomes" id="UP000799778">
    <property type="component" value="Unassembled WGS sequence"/>
</dbReference>
<dbReference type="SUPFAM" id="SSF103473">
    <property type="entry name" value="MFS general substrate transporter"/>
    <property type="match status" value="2"/>
</dbReference>
<dbReference type="GeneID" id="54285612"/>
<feature type="transmembrane region" description="Helical" evidence="8">
    <location>
        <begin position="357"/>
        <end position="375"/>
    </location>
</feature>
<evidence type="ECO:0000256" key="4">
    <source>
        <dbReference type="ARBA" id="ARBA00022989"/>
    </source>
</evidence>
<dbReference type="Pfam" id="PF07690">
    <property type="entry name" value="MFS_1"/>
    <property type="match status" value="1"/>
</dbReference>
<feature type="transmembrane region" description="Helical" evidence="8">
    <location>
        <begin position="526"/>
        <end position="544"/>
    </location>
</feature>
<feature type="transmembrane region" description="Helical" evidence="8">
    <location>
        <begin position="382"/>
        <end position="402"/>
    </location>
</feature>
<keyword evidence="2" id="KW-0813">Transport</keyword>
<dbReference type="Gene3D" id="1.20.1250.20">
    <property type="entry name" value="MFS general substrate transporter like domains"/>
    <property type="match status" value="2"/>
</dbReference>
<evidence type="ECO:0000256" key="7">
    <source>
        <dbReference type="SAM" id="MobiDB-lite"/>
    </source>
</evidence>
<feature type="transmembrane region" description="Helical" evidence="8">
    <location>
        <begin position="178"/>
        <end position="201"/>
    </location>
</feature>
<feature type="region of interest" description="Disordered" evidence="7">
    <location>
        <begin position="561"/>
        <end position="586"/>
    </location>
</feature>
<evidence type="ECO:0000256" key="2">
    <source>
        <dbReference type="ARBA" id="ARBA00022448"/>
    </source>
</evidence>
<accession>A0A6A5XN77</accession>
<protein>
    <submittedName>
        <fullName evidence="10">MFS general substrate transporter</fullName>
    </submittedName>
</protein>
<evidence type="ECO:0000259" key="9">
    <source>
        <dbReference type="PROSITE" id="PS50850"/>
    </source>
</evidence>
<dbReference type="PROSITE" id="PS50850">
    <property type="entry name" value="MFS"/>
    <property type="match status" value="1"/>
</dbReference>
<evidence type="ECO:0000256" key="6">
    <source>
        <dbReference type="ARBA" id="ARBA00023180"/>
    </source>
</evidence>